<feature type="chain" id="PRO_5042143977" description="S1/P1 nuclease" evidence="8">
    <location>
        <begin position="24"/>
        <end position="336"/>
    </location>
</feature>
<keyword evidence="7" id="KW-0325">Glycoprotein</keyword>
<dbReference type="SUPFAM" id="SSF48537">
    <property type="entry name" value="Phospholipase C/P1 nuclease"/>
    <property type="match status" value="1"/>
</dbReference>
<dbReference type="Proteomes" id="UP001209570">
    <property type="component" value="Unassembled WGS sequence"/>
</dbReference>
<dbReference type="GO" id="GO:0016788">
    <property type="term" value="F:hydrolase activity, acting on ester bonds"/>
    <property type="evidence" value="ECO:0007669"/>
    <property type="project" value="InterPro"/>
</dbReference>
<evidence type="ECO:0000256" key="3">
    <source>
        <dbReference type="ARBA" id="ARBA00022723"/>
    </source>
</evidence>
<evidence type="ECO:0000256" key="6">
    <source>
        <dbReference type="ARBA" id="ARBA00023157"/>
    </source>
</evidence>
<gene>
    <name evidence="9" type="ORF">P43SY_002586</name>
</gene>
<evidence type="ECO:0000256" key="5">
    <source>
        <dbReference type="ARBA" id="ARBA00022801"/>
    </source>
</evidence>
<evidence type="ECO:0000256" key="2">
    <source>
        <dbReference type="ARBA" id="ARBA00022722"/>
    </source>
</evidence>
<keyword evidence="4" id="KW-0255">Endonuclease</keyword>
<name>A0AAD5LTQ2_PYTIN</name>
<comment type="caution">
    <text evidence="9">The sequence shown here is derived from an EMBL/GenBank/DDBJ whole genome shotgun (WGS) entry which is preliminary data.</text>
</comment>
<organism evidence="9 10">
    <name type="scientific">Pythium insidiosum</name>
    <name type="common">Pythiosis disease agent</name>
    <dbReference type="NCBI Taxonomy" id="114742"/>
    <lineage>
        <taxon>Eukaryota</taxon>
        <taxon>Sar</taxon>
        <taxon>Stramenopiles</taxon>
        <taxon>Oomycota</taxon>
        <taxon>Peronosporomycetes</taxon>
        <taxon>Pythiales</taxon>
        <taxon>Pythiaceae</taxon>
        <taxon>Pythium</taxon>
    </lineage>
</organism>
<dbReference type="EMBL" id="JAKCXM010000001">
    <property type="protein sequence ID" value="KAJ0410254.1"/>
    <property type="molecule type" value="Genomic_DNA"/>
</dbReference>
<keyword evidence="5" id="KW-0378">Hydrolase</keyword>
<evidence type="ECO:0000256" key="1">
    <source>
        <dbReference type="ARBA" id="ARBA00009547"/>
    </source>
</evidence>
<dbReference type="InterPro" id="IPR008947">
    <property type="entry name" value="PLipase_C/P1_nuclease_dom_sf"/>
</dbReference>
<keyword evidence="10" id="KW-1185">Reference proteome</keyword>
<dbReference type="PANTHER" id="PTHR33146:SF10">
    <property type="entry name" value="STRAND-SPECIFIC NUCLEASE, PUTATIVE-RELATED"/>
    <property type="match status" value="1"/>
</dbReference>
<evidence type="ECO:0000256" key="8">
    <source>
        <dbReference type="SAM" id="SignalP"/>
    </source>
</evidence>
<comment type="similarity">
    <text evidence="1">Belongs to the nuclease type I family.</text>
</comment>
<keyword evidence="8" id="KW-0732">Signal</keyword>
<evidence type="ECO:0000313" key="10">
    <source>
        <dbReference type="Proteomes" id="UP001209570"/>
    </source>
</evidence>
<proteinExistence type="inferred from homology"/>
<dbReference type="GO" id="GO:0006308">
    <property type="term" value="P:DNA catabolic process"/>
    <property type="evidence" value="ECO:0007669"/>
    <property type="project" value="InterPro"/>
</dbReference>
<evidence type="ECO:0000256" key="4">
    <source>
        <dbReference type="ARBA" id="ARBA00022759"/>
    </source>
</evidence>
<dbReference type="GO" id="GO:0004519">
    <property type="term" value="F:endonuclease activity"/>
    <property type="evidence" value="ECO:0007669"/>
    <property type="project" value="UniProtKB-KW"/>
</dbReference>
<dbReference type="Gene3D" id="1.10.575.10">
    <property type="entry name" value="P1 Nuclease"/>
    <property type="match status" value="1"/>
</dbReference>
<feature type="signal peptide" evidence="8">
    <location>
        <begin position="1"/>
        <end position="23"/>
    </location>
</feature>
<accession>A0AAD5LTQ2</accession>
<dbReference type="GO" id="GO:0046872">
    <property type="term" value="F:metal ion binding"/>
    <property type="evidence" value="ECO:0007669"/>
    <property type="project" value="UniProtKB-KW"/>
</dbReference>
<dbReference type="CDD" id="cd11010">
    <property type="entry name" value="S1-P1_nuclease"/>
    <property type="match status" value="1"/>
</dbReference>
<dbReference type="GO" id="GO:0003676">
    <property type="term" value="F:nucleic acid binding"/>
    <property type="evidence" value="ECO:0007669"/>
    <property type="project" value="InterPro"/>
</dbReference>
<evidence type="ECO:0000313" key="9">
    <source>
        <dbReference type="EMBL" id="KAJ0410254.1"/>
    </source>
</evidence>
<protein>
    <recommendedName>
        <fullName evidence="11">S1/P1 nuclease</fullName>
    </recommendedName>
</protein>
<dbReference type="Pfam" id="PF02265">
    <property type="entry name" value="S1-P1_nuclease"/>
    <property type="match status" value="1"/>
</dbReference>
<dbReference type="AlphaFoldDB" id="A0AAD5LTQ2"/>
<reference evidence="9" key="1">
    <citation type="submission" date="2021-12" db="EMBL/GenBank/DDBJ databases">
        <title>Prjna785345.</title>
        <authorList>
            <person name="Rujirawat T."/>
            <person name="Krajaejun T."/>
        </authorList>
    </citation>
    <scope>NUCLEOTIDE SEQUENCE</scope>
    <source>
        <strain evidence="9">Pi057C3</strain>
    </source>
</reference>
<keyword evidence="6" id="KW-1015">Disulfide bond</keyword>
<evidence type="ECO:0000256" key="7">
    <source>
        <dbReference type="ARBA" id="ARBA00023180"/>
    </source>
</evidence>
<keyword evidence="2" id="KW-0540">Nuclease</keyword>
<evidence type="ECO:0008006" key="11">
    <source>
        <dbReference type="Google" id="ProtNLM"/>
    </source>
</evidence>
<dbReference type="InterPro" id="IPR003154">
    <property type="entry name" value="S1/P1nuclease"/>
</dbReference>
<dbReference type="PANTHER" id="PTHR33146">
    <property type="entry name" value="ENDONUCLEASE 4"/>
    <property type="match status" value="1"/>
</dbReference>
<sequence>MKTFALATTAAIVSAATLTPVQGWWDNGHMLVGEVAAQLMAKEDVATIEKVLSDWDKDFPGTSTISTAATWADQVKCSKDAPNCPTKPSLNAFDDWHYINLPMYANGARWGNGEPDMTLFKQAFAGLAPTVLESLLKTMSTTQSVWSANLALRQIIHIIGDSHQPMHAVGAVSESFPQGDLGGNLYKFQSPCPFSNLHALYDSVAGEYTTNWNPDASKYRPGVEKNATELVGWLPLVKDNINIQQWEKLSYGDFVKASLGADAYKKVLLESYEIATTFIYPSLNLEVNAAGFVACPSKEYAQWAATVSKFRVALGGKRLAAVLTQLAKQLRTLKLA</sequence>
<keyword evidence="3" id="KW-0479">Metal-binding</keyword>